<reference evidence="1" key="1">
    <citation type="journal article" date="2021" name="Proc. Natl. Acad. Sci. U.S.A.">
        <title>A Catalog of Tens of Thousands of Viruses from Human Metagenomes Reveals Hidden Associations with Chronic Diseases.</title>
        <authorList>
            <person name="Tisza M.J."/>
            <person name="Buck C.B."/>
        </authorList>
    </citation>
    <scope>NUCLEOTIDE SEQUENCE</scope>
    <source>
        <strain evidence="1">Ctxyw6</strain>
    </source>
</reference>
<sequence>MALGKSTQEFINASILEITVDTNGYQGGDASRGGFLKVEFKNLGATNWECNVDGYFEKERINLPKSVELIFRGDSEIENFYESIKHIKEYLDKKLERGK</sequence>
<name>A0A8S5TZB8_9CAUD</name>
<dbReference type="EMBL" id="BK015963">
    <property type="protein sequence ID" value="DAF87560.1"/>
    <property type="molecule type" value="Genomic_DNA"/>
</dbReference>
<protein>
    <submittedName>
        <fullName evidence="1">Splicing factor</fullName>
    </submittedName>
</protein>
<proteinExistence type="predicted"/>
<evidence type="ECO:0000313" key="1">
    <source>
        <dbReference type="EMBL" id="DAF87560.1"/>
    </source>
</evidence>
<accession>A0A8S5TZB8</accession>
<organism evidence="1">
    <name type="scientific">Siphoviridae sp. ctxyw6</name>
    <dbReference type="NCBI Taxonomy" id="2825742"/>
    <lineage>
        <taxon>Viruses</taxon>
        <taxon>Duplodnaviria</taxon>
        <taxon>Heunggongvirae</taxon>
        <taxon>Uroviricota</taxon>
        <taxon>Caudoviricetes</taxon>
    </lineage>
</organism>